<evidence type="ECO:0000313" key="1">
    <source>
        <dbReference type="EMBL" id="EFA23014.1"/>
    </source>
</evidence>
<dbReference type="Proteomes" id="UP000003656">
    <property type="component" value="Unassembled WGS sequence"/>
</dbReference>
<protein>
    <submittedName>
        <fullName evidence="1">Uncharacterized protein</fullName>
    </submittedName>
</protein>
<dbReference type="RefSeq" id="WP_006294551.1">
    <property type="nucleotide sequence ID" value="NZ_ABXB03000002.1"/>
</dbReference>
<proteinExistence type="predicted"/>
<name>D1NTG0_9BIFI</name>
<dbReference type="EMBL" id="JGYW01000009">
    <property type="protein sequence ID" value="KFI57674.1"/>
    <property type="molecule type" value="Genomic_DNA"/>
</dbReference>
<dbReference type="Proteomes" id="UP000029074">
    <property type="component" value="Unassembled WGS sequence"/>
</dbReference>
<evidence type="ECO:0000313" key="3">
    <source>
        <dbReference type="Proteomes" id="UP000003656"/>
    </source>
</evidence>
<dbReference type="EMBL" id="ABXB03000002">
    <property type="protein sequence ID" value="EFA23014.1"/>
    <property type="molecule type" value="Genomic_DNA"/>
</dbReference>
<comment type="caution">
    <text evidence="1">The sequence shown here is derived from an EMBL/GenBank/DDBJ whole genome shotgun (WGS) entry which is preliminary data.</text>
</comment>
<accession>D1NTG0</accession>
<evidence type="ECO:0000313" key="4">
    <source>
        <dbReference type="Proteomes" id="UP000029074"/>
    </source>
</evidence>
<dbReference type="AlphaFoldDB" id="D1NTG0"/>
<reference evidence="1 3" key="1">
    <citation type="submission" date="2009-11" db="EMBL/GenBank/DDBJ databases">
        <authorList>
            <person name="Weinstock G."/>
            <person name="Sodergren E."/>
            <person name="Clifton S."/>
            <person name="Fulton L."/>
            <person name="Fulton B."/>
            <person name="Courtney L."/>
            <person name="Fronick C."/>
            <person name="Harrison M."/>
            <person name="Strong C."/>
            <person name="Farmer C."/>
            <person name="Delahaunty K."/>
            <person name="Markovic C."/>
            <person name="Hall O."/>
            <person name="Minx P."/>
            <person name="Tomlinson C."/>
            <person name="Mitreva M."/>
            <person name="Nelson J."/>
            <person name="Hou S."/>
            <person name="Wollam A."/>
            <person name="Pepin K.H."/>
            <person name="Johnson M."/>
            <person name="Bhonagiri V."/>
            <person name="Nash W.E."/>
            <person name="Warren W."/>
            <person name="Chinwalla A."/>
            <person name="Mardis E.R."/>
            <person name="Wilson R.K."/>
        </authorList>
    </citation>
    <scope>NUCLEOTIDE SEQUENCE [LARGE SCALE GENOMIC DNA]</scope>
    <source>
        <strain evidence="1 3">DSM 20093</strain>
    </source>
</reference>
<reference evidence="2 4" key="2">
    <citation type="submission" date="2014-03" db="EMBL/GenBank/DDBJ databases">
        <title>Genomics of Bifidobacteria.</title>
        <authorList>
            <person name="Ventura M."/>
            <person name="Milani C."/>
            <person name="Lugli G.A."/>
        </authorList>
    </citation>
    <scope>NUCLEOTIDE SEQUENCE [LARGE SCALE GENOMIC DNA]</scope>
    <source>
        <strain evidence="2 4">LMG 11596</strain>
    </source>
</reference>
<evidence type="ECO:0000313" key="2">
    <source>
        <dbReference type="EMBL" id="KFI57674.1"/>
    </source>
</evidence>
<gene>
    <name evidence="2" type="ORF">BGLCM_1364</name>
    <name evidence="1" type="ORF">BIFGAL_03118</name>
</gene>
<dbReference type="STRING" id="561180.BIFGAL_03118"/>
<keyword evidence="4" id="KW-1185">Reference proteome</keyword>
<sequence length="185" mass="21401">MAVVTFTEADYTRFRAMLRFFVQQADADEQQGHVDQPAVYPDDNGEFCKHYDVQPDLFMYPGNLNYGVHLSLRGKFGTSASTYMNIWDTWIVIEPVFTGEGKDRRVTALRTGLKADAGFATTEELPSPDELTFTLDQLDLNGAMEQLPNEHVKQMLDLDWQLLRLHLQHKIERRKEEQLNEADRF</sequence>
<organism evidence="1 3">
    <name type="scientific">Bifidobacterium gallicum DSM 20093 = LMG 11596</name>
    <dbReference type="NCBI Taxonomy" id="561180"/>
    <lineage>
        <taxon>Bacteria</taxon>
        <taxon>Bacillati</taxon>
        <taxon>Actinomycetota</taxon>
        <taxon>Actinomycetes</taxon>
        <taxon>Bifidobacteriales</taxon>
        <taxon>Bifidobacteriaceae</taxon>
        <taxon>Bifidobacterium</taxon>
    </lineage>
</organism>